<evidence type="ECO:0000256" key="1">
    <source>
        <dbReference type="ARBA" id="ARBA00010048"/>
    </source>
</evidence>
<keyword evidence="3 7" id="KW-0143">Chaperone</keyword>
<comment type="subunit">
    <text evidence="2 7">Heterohexamer of two alpha and four beta subunits.</text>
</comment>
<evidence type="ECO:0000256" key="6">
    <source>
        <dbReference type="ARBA" id="ARBA00044231"/>
    </source>
</evidence>
<protein>
    <recommendedName>
        <fullName evidence="5 7">Prefoldin subunit alpha</fullName>
    </recommendedName>
    <alternativeName>
        <fullName evidence="6 7">GimC subunit alpha</fullName>
    </alternativeName>
</protein>
<dbReference type="Proteomes" id="UP000600363">
    <property type="component" value="Unassembled WGS sequence"/>
</dbReference>
<comment type="caution">
    <text evidence="9">The sequence shown here is derived from an EMBL/GenBank/DDBJ whole genome shotgun (WGS) entry which is preliminary data.</text>
</comment>
<evidence type="ECO:0000313" key="9">
    <source>
        <dbReference type="EMBL" id="HIH69257.1"/>
    </source>
</evidence>
<proteinExistence type="inferred from homology"/>
<comment type="similarity">
    <text evidence="7">Belongs to the prefoldin alpha subunit family.</text>
</comment>
<evidence type="ECO:0000256" key="3">
    <source>
        <dbReference type="ARBA" id="ARBA00023186"/>
    </source>
</evidence>
<dbReference type="NCBIfam" id="TIGR00293">
    <property type="entry name" value="prefoldin subunit alpha"/>
    <property type="match status" value="1"/>
</dbReference>
<sequence>MVQGEQGEQGAPSKEEISEMYIRYQQLRAQAESMAQQLDILRLSIAELQRAVDGLDALKEKGGAEVLVPVGSGAMMRATLERSDTVVVSIGAGFSIERPLDEARAYLERRKEALSKNYEAGTTTLASITSQMQQIGSVLERYMRV</sequence>
<evidence type="ECO:0000256" key="2">
    <source>
        <dbReference type="ARBA" id="ARBA00011716"/>
    </source>
</evidence>
<dbReference type="GO" id="GO:0016272">
    <property type="term" value="C:prefoldin complex"/>
    <property type="evidence" value="ECO:0007669"/>
    <property type="project" value="UniProtKB-UniRule"/>
</dbReference>
<evidence type="ECO:0000256" key="8">
    <source>
        <dbReference type="SAM" id="Coils"/>
    </source>
</evidence>
<accession>A0A832VWQ8</accession>
<dbReference type="InterPro" id="IPR004127">
    <property type="entry name" value="Prefoldin_subunit_alpha"/>
</dbReference>
<dbReference type="CDD" id="cd23160">
    <property type="entry name" value="Prefoldin_alpha_GimC"/>
    <property type="match status" value="1"/>
</dbReference>
<comment type="subcellular location">
    <subcellularLocation>
        <location evidence="7">Cytoplasm</location>
    </subcellularLocation>
</comment>
<evidence type="ECO:0000256" key="5">
    <source>
        <dbReference type="ARBA" id="ARBA00044156"/>
    </source>
</evidence>
<organism evidence="9 10">
    <name type="scientific">Methermicoccus shengliensis</name>
    <dbReference type="NCBI Taxonomy" id="660064"/>
    <lineage>
        <taxon>Archaea</taxon>
        <taxon>Methanobacteriati</taxon>
        <taxon>Methanobacteriota</taxon>
        <taxon>Stenosarchaea group</taxon>
        <taxon>Methanomicrobia</taxon>
        <taxon>Methanosarcinales</taxon>
        <taxon>Methermicoccaceae</taxon>
        <taxon>Methermicoccus</taxon>
    </lineage>
</organism>
<dbReference type="InterPro" id="IPR009053">
    <property type="entry name" value="Prefoldin"/>
</dbReference>
<dbReference type="GO" id="GO:0005737">
    <property type="term" value="C:cytoplasm"/>
    <property type="evidence" value="ECO:0007669"/>
    <property type="project" value="UniProtKB-SubCell"/>
</dbReference>
<keyword evidence="7" id="KW-0963">Cytoplasm</keyword>
<feature type="coiled-coil region" evidence="8">
    <location>
        <begin position="17"/>
        <end position="51"/>
    </location>
</feature>
<comment type="function">
    <text evidence="4 7">Molecular chaperone capable of stabilizing a range of proteins. Seems to fulfill an ATP-independent, HSP70-like function in archaeal de novo protein folding.</text>
</comment>
<comment type="similarity">
    <text evidence="1">Belongs to the prefoldin subunit alpha family.</text>
</comment>
<reference evidence="9" key="1">
    <citation type="journal article" date="2020" name="bioRxiv">
        <title>A rank-normalized archaeal taxonomy based on genome phylogeny resolves widespread incomplete and uneven classifications.</title>
        <authorList>
            <person name="Rinke C."/>
            <person name="Chuvochina M."/>
            <person name="Mussig A.J."/>
            <person name="Chaumeil P.-A."/>
            <person name="Waite D.W."/>
            <person name="Whitman W.B."/>
            <person name="Parks D.H."/>
            <person name="Hugenholtz P."/>
        </authorList>
    </citation>
    <scope>NUCLEOTIDE SEQUENCE</scope>
    <source>
        <strain evidence="9">UBA12518</strain>
    </source>
</reference>
<dbReference type="PANTHER" id="PTHR12674:SF2">
    <property type="entry name" value="PREFOLDIN SUBUNIT 5"/>
    <property type="match status" value="1"/>
</dbReference>
<evidence type="ECO:0000313" key="10">
    <source>
        <dbReference type="Proteomes" id="UP000600363"/>
    </source>
</evidence>
<dbReference type="Pfam" id="PF02996">
    <property type="entry name" value="Prefoldin"/>
    <property type="match status" value="1"/>
</dbReference>
<evidence type="ECO:0000256" key="7">
    <source>
        <dbReference type="HAMAP-Rule" id="MF_00308"/>
    </source>
</evidence>
<name>A0A832VWQ8_9EURY</name>
<dbReference type="SUPFAM" id="SSF46579">
    <property type="entry name" value="Prefoldin"/>
    <property type="match status" value="1"/>
</dbReference>
<dbReference type="PANTHER" id="PTHR12674">
    <property type="entry name" value="PREFOLDIN SUBUNIT 5"/>
    <property type="match status" value="1"/>
</dbReference>
<dbReference type="InterPro" id="IPR011599">
    <property type="entry name" value="PFD_alpha_archaea"/>
</dbReference>
<evidence type="ECO:0000256" key="4">
    <source>
        <dbReference type="ARBA" id="ARBA00025077"/>
    </source>
</evidence>
<keyword evidence="8" id="KW-0175">Coiled coil</keyword>
<dbReference type="HAMAP" id="MF_00308">
    <property type="entry name" value="PfdA"/>
    <property type="match status" value="1"/>
</dbReference>
<gene>
    <name evidence="7" type="primary">pfdA</name>
    <name evidence="9" type="ORF">HA299_01345</name>
</gene>
<dbReference type="GO" id="GO:0051082">
    <property type="term" value="F:unfolded protein binding"/>
    <property type="evidence" value="ECO:0007669"/>
    <property type="project" value="UniProtKB-UniRule"/>
</dbReference>
<dbReference type="GO" id="GO:0006457">
    <property type="term" value="P:protein folding"/>
    <property type="evidence" value="ECO:0007669"/>
    <property type="project" value="UniProtKB-UniRule"/>
</dbReference>
<dbReference type="Gene3D" id="1.10.287.370">
    <property type="match status" value="1"/>
</dbReference>
<dbReference type="AlphaFoldDB" id="A0A832VWQ8"/>
<dbReference type="RefSeq" id="WP_052353277.1">
    <property type="nucleotide sequence ID" value="NZ_DUIH01000006.1"/>
</dbReference>
<dbReference type="EMBL" id="DUIH01000006">
    <property type="protein sequence ID" value="HIH69257.1"/>
    <property type="molecule type" value="Genomic_DNA"/>
</dbReference>